<sequence>MKISIENKISIPFLTLFIVSLTIVLWSSFQFDYNYVMSSQYRQMDEKLKEVEMNLNLRRQGTGQLESPDYLKEQMIRDLQCIYPGDLLIYEKGVLLMGDDSFLKRDDIEKLNTPFNNYDHLTASSYLLVSKYLETMDWSLVVLVDKRELMSYFYESYKYNILIGIIFLTLALQFTIMVSANITKPLRVLSKFCDQISGGDYNRRIELKRKDEIGKLAEALNQMLEQLDASMTELIYVKNYNQDILNNIENGIITYDAHEEQISKNPFAAMIETQLENYNFEGHSFEKSLKAIIQRTKEQNLSQYQLYRFTHEDGDVKFIDVNTSIMRSGEQAIGGYICSFKDISEQKKVESRIQRLERLASTGRLAAGVAHEIRNPLAGMRASIQVLNKRLKSDLTGKNEMMFLRLIQEIDRINKLIFDLLEYAKRYKAEPKCLNLYSKLNELLDLIESELQSRHIQFSMENLKTDTMIFVDSVQFSQIVLNILKNAIEASPSENGKIVIEITESEFSVILKITDNGSGISEEALDKIFDPFFTTKSEGTGLGLSIVHELIVENEGEIDVKSNEHEGTEVMLKFKKGSELIYG</sequence>
<dbReference type="SMART" id="SM00387">
    <property type="entry name" value="HATPase_c"/>
    <property type="match status" value="1"/>
</dbReference>
<evidence type="ECO:0000256" key="6">
    <source>
        <dbReference type="ARBA" id="ARBA00022741"/>
    </source>
</evidence>
<evidence type="ECO:0000256" key="7">
    <source>
        <dbReference type="ARBA" id="ARBA00022777"/>
    </source>
</evidence>
<feature type="transmembrane region" description="Helical" evidence="10">
    <location>
        <begin position="159"/>
        <end position="182"/>
    </location>
</feature>
<dbReference type="Gene3D" id="3.30.450.20">
    <property type="entry name" value="PAS domain"/>
    <property type="match status" value="1"/>
</dbReference>
<dbReference type="Gene3D" id="6.10.340.10">
    <property type="match status" value="1"/>
</dbReference>
<evidence type="ECO:0000259" key="11">
    <source>
        <dbReference type="PROSITE" id="PS50109"/>
    </source>
</evidence>
<dbReference type="EMBL" id="JADKNH010000014">
    <property type="protein sequence ID" value="MBF4695244.1"/>
    <property type="molecule type" value="Genomic_DNA"/>
</dbReference>
<dbReference type="InterPro" id="IPR036890">
    <property type="entry name" value="HATPase_C_sf"/>
</dbReference>
<dbReference type="InterPro" id="IPR035965">
    <property type="entry name" value="PAS-like_dom_sf"/>
</dbReference>
<dbReference type="InterPro" id="IPR003660">
    <property type="entry name" value="HAMP_dom"/>
</dbReference>
<evidence type="ECO:0000256" key="10">
    <source>
        <dbReference type="SAM" id="Phobius"/>
    </source>
</evidence>
<dbReference type="InterPro" id="IPR000014">
    <property type="entry name" value="PAS"/>
</dbReference>
<evidence type="ECO:0000256" key="3">
    <source>
        <dbReference type="ARBA" id="ARBA00012438"/>
    </source>
</evidence>
<feature type="transmembrane region" description="Helical" evidence="10">
    <location>
        <begin position="9"/>
        <end position="29"/>
    </location>
</feature>
<comment type="catalytic activity">
    <reaction evidence="1">
        <text>ATP + protein L-histidine = ADP + protein N-phospho-L-histidine.</text>
        <dbReference type="EC" id="2.7.13.3"/>
    </reaction>
</comment>
<dbReference type="InterPro" id="IPR005467">
    <property type="entry name" value="His_kinase_dom"/>
</dbReference>
<evidence type="ECO:0000256" key="9">
    <source>
        <dbReference type="ARBA" id="ARBA00023012"/>
    </source>
</evidence>
<dbReference type="NCBIfam" id="TIGR00229">
    <property type="entry name" value="sensory_box"/>
    <property type="match status" value="1"/>
</dbReference>
<gene>
    <name evidence="14" type="ORF">ISU02_19280</name>
</gene>
<dbReference type="PANTHER" id="PTHR43065:SF10">
    <property type="entry name" value="PEROXIDE STRESS-ACTIVATED HISTIDINE KINASE MAK3"/>
    <property type="match status" value="1"/>
</dbReference>
<keyword evidence="8" id="KW-0067">ATP-binding</keyword>
<dbReference type="Pfam" id="PF00672">
    <property type="entry name" value="HAMP"/>
    <property type="match status" value="1"/>
</dbReference>
<evidence type="ECO:0000256" key="8">
    <source>
        <dbReference type="ARBA" id="ARBA00022840"/>
    </source>
</evidence>
<dbReference type="CDD" id="cd06225">
    <property type="entry name" value="HAMP"/>
    <property type="match status" value="1"/>
</dbReference>
<dbReference type="Proteomes" id="UP000614200">
    <property type="component" value="Unassembled WGS sequence"/>
</dbReference>
<evidence type="ECO:0000256" key="5">
    <source>
        <dbReference type="ARBA" id="ARBA00022679"/>
    </source>
</evidence>
<dbReference type="PROSITE" id="PS50113">
    <property type="entry name" value="PAC"/>
    <property type="match status" value="1"/>
</dbReference>
<comment type="caution">
    <text evidence="14">The sequence shown here is derived from an EMBL/GenBank/DDBJ whole genome shotgun (WGS) entry which is preliminary data.</text>
</comment>
<keyword evidence="10" id="KW-1133">Transmembrane helix</keyword>
<keyword evidence="4" id="KW-0597">Phosphoprotein</keyword>
<dbReference type="Pfam" id="PF02518">
    <property type="entry name" value="HATPase_c"/>
    <property type="match status" value="1"/>
</dbReference>
<dbReference type="SMART" id="SM00388">
    <property type="entry name" value="HisKA"/>
    <property type="match status" value="1"/>
</dbReference>
<keyword evidence="10" id="KW-0472">Membrane</keyword>
<dbReference type="InterPro" id="IPR036097">
    <property type="entry name" value="HisK_dim/P_sf"/>
</dbReference>
<reference evidence="14 15" key="1">
    <citation type="submission" date="2020-11" db="EMBL/GenBank/DDBJ databases">
        <title>Fusibacter basophilias sp. nov.</title>
        <authorList>
            <person name="Qiu D."/>
        </authorList>
    </citation>
    <scope>NUCLEOTIDE SEQUENCE [LARGE SCALE GENOMIC DNA]</scope>
    <source>
        <strain evidence="14 15">Q10-2</strain>
    </source>
</reference>
<accession>A0ABR9ZXP4</accession>
<organism evidence="14 15">
    <name type="scientific">Fusibacter ferrireducens</name>
    <dbReference type="NCBI Taxonomy" id="2785058"/>
    <lineage>
        <taxon>Bacteria</taxon>
        <taxon>Bacillati</taxon>
        <taxon>Bacillota</taxon>
        <taxon>Clostridia</taxon>
        <taxon>Eubacteriales</taxon>
        <taxon>Eubacteriales Family XII. Incertae Sedis</taxon>
        <taxon>Fusibacter</taxon>
    </lineage>
</organism>
<keyword evidence="9" id="KW-0902">Two-component regulatory system</keyword>
<dbReference type="EC" id="2.7.13.3" evidence="3"/>
<protein>
    <recommendedName>
        <fullName evidence="3">histidine kinase</fullName>
        <ecNumber evidence="3">2.7.13.3</ecNumber>
    </recommendedName>
</protein>
<dbReference type="Gene3D" id="3.30.565.10">
    <property type="entry name" value="Histidine kinase-like ATPase, C-terminal domain"/>
    <property type="match status" value="1"/>
</dbReference>
<dbReference type="InterPro" id="IPR000700">
    <property type="entry name" value="PAS-assoc_C"/>
</dbReference>
<dbReference type="PROSITE" id="PS50885">
    <property type="entry name" value="HAMP"/>
    <property type="match status" value="1"/>
</dbReference>
<dbReference type="PROSITE" id="PS50109">
    <property type="entry name" value="HIS_KIN"/>
    <property type="match status" value="1"/>
</dbReference>
<feature type="domain" description="PAC" evidence="12">
    <location>
        <begin position="300"/>
        <end position="355"/>
    </location>
</feature>
<keyword evidence="7" id="KW-0418">Kinase</keyword>
<keyword evidence="10" id="KW-0812">Transmembrane</keyword>
<dbReference type="Gene3D" id="1.10.287.130">
    <property type="match status" value="1"/>
</dbReference>
<evidence type="ECO:0000256" key="4">
    <source>
        <dbReference type="ARBA" id="ARBA00022553"/>
    </source>
</evidence>
<evidence type="ECO:0000313" key="15">
    <source>
        <dbReference type="Proteomes" id="UP000614200"/>
    </source>
</evidence>
<keyword evidence="5" id="KW-0808">Transferase</keyword>
<dbReference type="SUPFAM" id="SSF55874">
    <property type="entry name" value="ATPase domain of HSP90 chaperone/DNA topoisomerase II/histidine kinase"/>
    <property type="match status" value="1"/>
</dbReference>
<dbReference type="SMART" id="SM00304">
    <property type="entry name" value="HAMP"/>
    <property type="match status" value="1"/>
</dbReference>
<name>A0ABR9ZXP4_9FIRM</name>
<dbReference type="RefSeq" id="WP_194703486.1">
    <property type="nucleotide sequence ID" value="NZ_JADKNH010000014.1"/>
</dbReference>
<comment type="subcellular location">
    <subcellularLocation>
        <location evidence="2">Membrane</location>
    </subcellularLocation>
</comment>
<dbReference type="SUPFAM" id="SSF47384">
    <property type="entry name" value="Homodimeric domain of signal transducing histidine kinase"/>
    <property type="match status" value="1"/>
</dbReference>
<evidence type="ECO:0000259" key="13">
    <source>
        <dbReference type="PROSITE" id="PS50885"/>
    </source>
</evidence>
<keyword evidence="6" id="KW-0547">Nucleotide-binding</keyword>
<dbReference type="SUPFAM" id="SSF55785">
    <property type="entry name" value="PYP-like sensor domain (PAS domain)"/>
    <property type="match status" value="1"/>
</dbReference>
<dbReference type="PANTHER" id="PTHR43065">
    <property type="entry name" value="SENSOR HISTIDINE KINASE"/>
    <property type="match status" value="1"/>
</dbReference>
<dbReference type="InterPro" id="IPR003594">
    <property type="entry name" value="HATPase_dom"/>
</dbReference>
<dbReference type="PRINTS" id="PR00344">
    <property type="entry name" value="BCTRLSENSOR"/>
</dbReference>
<feature type="domain" description="HAMP" evidence="13">
    <location>
        <begin position="180"/>
        <end position="232"/>
    </location>
</feature>
<keyword evidence="15" id="KW-1185">Reference proteome</keyword>
<evidence type="ECO:0000259" key="12">
    <source>
        <dbReference type="PROSITE" id="PS50113"/>
    </source>
</evidence>
<dbReference type="Pfam" id="PF00512">
    <property type="entry name" value="HisKA"/>
    <property type="match status" value="1"/>
</dbReference>
<feature type="domain" description="Histidine kinase" evidence="11">
    <location>
        <begin position="368"/>
        <end position="578"/>
    </location>
</feature>
<dbReference type="InterPro" id="IPR004358">
    <property type="entry name" value="Sig_transdc_His_kin-like_C"/>
</dbReference>
<evidence type="ECO:0000313" key="14">
    <source>
        <dbReference type="EMBL" id="MBF4695244.1"/>
    </source>
</evidence>
<dbReference type="SUPFAM" id="SSF158472">
    <property type="entry name" value="HAMP domain-like"/>
    <property type="match status" value="1"/>
</dbReference>
<proteinExistence type="predicted"/>
<evidence type="ECO:0000256" key="2">
    <source>
        <dbReference type="ARBA" id="ARBA00004370"/>
    </source>
</evidence>
<dbReference type="CDD" id="cd00082">
    <property type="entry name" value="HisKA"/>
    <property type="match status" value="1"/>
</dbReference>
<dbReference type="InterPro" id="IPR003661">
    <property type="entry name" value="HisK_dim/P_dom"/>
</dbReference>
<evidence type="ECO:0000256" key="1">
    <source>
        <dbReference type="ARBA" id="ARBA00000085"/>
    </source>
</evidence>